<dbReference type="Proteomes" id="UP001558652">
    <property type="component" value="Unassembled WGS sequence"/>
</dbReference>
<dbReference type="InterPro" id="IPR027244">
    <property type="entry name" value="IML1"/>
</dbReference>
<accession>A0ABD0YX09</accession>
<feature type="compositionally biased region" description="Basic and acidic residues" evidence="1">
    <location>
        <begin position="991"/>
        <end position="1004"/>
    </location>
</feature>
<proteinExistence type="predicted"/>
<feature type="compositionally biased region" description="Polar residues" evidence="1">
    <location>
        <begin position="1374"/>
        <end position="1383"/>
    </location>
</feature>
<dbReference type="Pfam" id="PF19418">
    <property type="entry name" value="DEPDC5_CTD"/>
    <property type="match status" value="1"/>
</dbReference>
<evidence type="ECO:0000259" key="2">
    <source>
        <dbReference type="PROSITE" id="PS50186"/>
    </source>
</evidence>
<gene>
    <name evidence="3" type="ORF">AAG570_000203</name>
</gene>
<dbReference type="InterPro" id="IPR000591">
    <property type="entry name" value="DEP_dom"/>
</dbReference>
<sequence>AEDLIINPKDFPNIHKGDIVEIYHPEDEFSRLLLQITTFKEDLQGKDTISIEKSIATTFQLYNYNDVYVNLVNPENVALDSVELTFKDQYLGRSEMWRLKKSLVNTCVYLNKKLEFCGGSARCQVYEMWSKGDRVACGVIKETTKVVFRSSSGMVHLFLQMSSEMWDFDIHGDLYFEKAVNGFMADLFQKWKKHGSNHEVTVVLFSRVYYKANTLDEFPRYMQECLQQDYKGRFYEDFYRVVVQNERYDDWSNTLVELRRLFSDYRKAVLQYHVKPGVSIPKGFNSTAAQGNFLEVLNMSLNVFEKHYLDRSFDRTGQLSVVITPGVGVFEVDREVTNVTKQRIIDNGVGSDLVCLGEQPLHAVPLLKFYSKDSSVTADDYSMPHWINLSFYSSNKKVAYSNFIPRIKLPPRRSKPHQINSASNSVRTKTLYEDEEPFANSVVDYDAYDAQVFALPTAHTSKNVRLLKKTSVSALDVTSKVIKRKMSDPDIHYCSGESSNSPLLCSRSAAVNIPHKFSGEEISVLHTPSIFPVESNMKIRPIEAIADTCSPPNRNILVGSSPTSPFSTPLYSNPPPAPRPARALINPFDPSHITIKLTSNRRRWAHIFPKGPSGLLIQQHHYQVNQPSTKCNALSNSPGNEGKELKMKNRPSILTLAGGLGTQTVNRKSLTLLWGATGEQEWTPALTTVSKVLIGVDWKSLTIPACLPITTDYFPDDVCLRTDYVFSDYNLLPDDVNADCAQLKVIYRKPLTTPEVFQELISQRLSQGFQIIIDGVCGQTPGIVTQGSVVVGTRPPESLPSSEYKLSIGRVFHRLSLNGSEIRVTRYRPRHPYPPFNFHYRYRFQAPDHDTYDVSWVSFTTEKLENFNWNCLDHYICTRGDTEFTLMEALKYWRVRVYLLPLRQAVTKRIFDGAEHCNIYPPHSASEQASLAESFLRFIETWVNKIRRPPNYKKQKLDLSGFNVPNHLNRRRHSTGIIFLKSNIVGNSPFRERLGSNRLPDKPRPRSGSKVLERGRVSPATDISMPLSSASDSDHPESDFEIVMLKEGSTHIEILEVMKNPLSGVGFLSQHSCLPSYTFVSADAMQWLLTHVEGITSHQQALSIMQSMLNEKLICHASGNNAKEFIVGFYLYFIVHSKDEAKGDTDAYGICDPQSFENEWVEVEVQPTSEPPILPTFLANDLPPPCSHDDQKGPMNKEAHLDIDVQNKSDRMEWGHVKYHSVYQADKAYEMIVQWVAASGCIVADLVFGWARKAQACSLQMIPIPADPFAIPGSSKSDPLRGPVFIPLDTESLMGTKSYLFEEFDEETWAQRLILFQDAIAVSFGFISCRVENTQRHNQYVHVSGNVFLRIPSLPCEHTGSESGVSRSRPVRRQSASSDTLTASPHHEFITRHVSSPPTDLETRVGFLWSWNHIVSRRWRLGGSTNALCDEPFQNKLLSDFKEFCSNQNNRLKAYWDSSWAKVKQTATEDSS</sequence>
<dbReference type="PROSITE" id="PS50186">
    <property type="entry name" value="DEP"/>
    <property type="match status" value="1"/>
</dbReference>
<evidence type="ECO:0000256" key="1">
    <source>
        <dbReference type="SAM" id="MobiDB-lite"/>
    </source>
</evidence>
<feature type="region of interest" description="Disordered" evidence="1">
    <location>
        <begin position="1358"/>
        <end position="1383"/>
    </location>
</feature>
<dbReference type="EMBL" id="JBFDAA010000001">
    <property type="protein sequence ID" value="KAL1140271.1"/>
    <property type="molecule type" value="Genomic_DNA"/>
</dbReference>
<dbReference type="PANTHER" id="PTHR13179:SF8">
    <property type="entry name" value="GATOR COMPLEX PROTEIN DEPDC5"/>
    <property type="match status" value="1"/>
</dbReference>
<reference evidence="3 4" key="1">
    <citation type="submission" date="2024-07" db="EMBL/GenBank/DDBJ databases">
        <title>Chromosome-level genome assembly of the water stick insect Ranatra chinensis (Heteroptera: Nepidae).</title>
        <authorList>
            <person name="Liu X."/>
        </authorList>
    </citation>
    <scope>NUCLEOTIDE SEQUENCE [LARGE SCALE GENOMIC DNA]</scope>
    <source>
        <strain evidence="3">Cailab_2021Rc</strain>
        <tissue evidence="3">Muscle</tissue>
    </source>
</reference>
<dbReference type="InterPro" id="IPR055213">
    <property type="entry name" value="IML1_double_psi_beta_barrel"/>
</dbReference>
<dbReference type="Gene3D" id="1.10.10.10">
    <property type="entry name" value="Winged helix-like DNA-binding domain superfamily/Winged helix DNA-binding domain"/>
    <property type="match status" value="1"/>
</dbReference>
<dbReference type="InterPro" id="IPR036388">
    <property type="entry name" value="WH-like_DNA-bd_sf"/>
</dbReference>
<protein>
    <recommendedName>
        <fullName evidence="2">DEP domain-containing protein</fullName>
    </recommendedName>
</protein>
<dbReference type="InterPro" id="IPR036390">
    <property type="entry name" value="WH_DNA-bd_sf"/>
</dbReference>
<dbReference type="PANTHER" id="PTHR13179">
    <property type="entry name" value="DEP DOMAIN CONTAINING PROTEIN 5"/>
    <property type="match status" value="1"/>
</dbReference>
<feature type="region of interest" description="Disordered" evidence="1">
    <location>
        <begin position="991"/>
        <end position="1015"/>
    </location>
</feature>
<dbReference type="SUPFAM" id="SSF46785">
    <property type="entry name" value="Winged helix' DNA-binding domain"/>
    <property type="match status" value="1"/>
</dbReference>
<dbReference type="Pfam" id="PF00610">
    <property type="entry name" value="DEP"/>
    <property type="match status" value="1"/>
</dbReference>
<keyword evidence="4" id="KW-1185">Reference proteome</keyword>
<feature type="domain" description="DEP" evidence="2">
    <location>
        <begin position="1078"/>
        <end position="1137"/>
    </location>
</feature>
<evidence type="ECO:0000313" key="3">
    <source>
        <dbReference type="EMBL" id="KAL1140271.1"/>
    </source>
</evidence>
<comment type="caution">
    <text evidence="3">The sequence shown here is derived from an EMBL/GenBank/DDBJ whole genome shotgun (WGS) entry which is preliminary data.</text>
</comment>
<evidence type="ECO:0000313" key="4">
    <source>
        <dbReference type="Proteomes" id="UP001558652"/>
    </source>
</evidence>
<organism evidence="3 4">
    <name type="scientific">Ranatra chinensis</name>
    <dbReference type="NCBI Taxonomy" id="642074"/>
    <lineage>
        <taxon>Eukaryota</taxon>
        <taxon>Metazoa</taxon>
        <taxon>Ecdysozoa</taxon>
        <taxon>Arthropoda</taxon>
        <taxon>Hexapoda</taxon>
        <taxon>Insecta</taxon>
        <taxon>Pterygota</taxon>
        <taxon>Neoptera</taxon>
        <taxon>Paraneoptera</taxon>
        <taxon>Hemiptera</taxon>
        <taxon>Heteroptera</taxon>
        <taxon>Panheteroptera</taxon>
        <taxon>Nepomorpha</taxon>
        <taxon>Nepidae</taxon>
        <taxon>Ranatrinae</taxon>
        <taxon>Ranatra</taxon>
    </lineage>
</organism>
<dbReference type="Pfam" id="PF23013">
    <property type="entry name" value="IML1_N"/>
    <property type="match status" value="1"/>
</dbReference>
<dbReference type="InterPro" id="IPR045838">
    <property type="entry name" value="DEPDC5_CTD"/>
</dbReference>
<dbReference type="InterPro" id="IPR048255">
    <property type="entry name" value="IML1_N"/>
</dbReference>
<feature type="non-terminal residue" evidence="3">
    <location>
        <position position="1"/>
    </location>
</feature>
<dbReference type="SMART" id="SM00049">
    <property type="entry name" value="DEP"/>
    <property type="match status" value="1"/>
</dbReference>
<name>A0ABD0YX09_9HEMI</name>
<dbReference type="Pfam" id="PF12257">
    <property type="entry name" value="IML1"/>
    <property type="match status" value="1"/>
</dbReference>